<dbReference type="PROSITE" id="PS50089">
    <property type="entry name" value="ZF_RING_2"/>
    <property type="match status" value="1"/>
</dbReference>
<dbReference type="InterPro" id="IPR017907">
    <property type="entry name" value="Znf_RING_CS"/>
</dbReference>
<dbReference type="Pfam" id="PF00643">
    <property type="entry name" value="zf-B_box"/>
    <property type="match status" value="1"/>
</dbReference>
<keyword evidence="1" id="KW-0479">Metal-binding</keyword>
<reference evidence="7" key="4">
    <citation type="submission" date="2025-08" db="UniProtKB">
        <authorList>
            <consortium name="Ensembl"/>
        </authorList>
    </citation>
    <scope>IDENTIFICATION</scope>
</reference>
<evidence type="ECO:0000259" key="6">
    <source>
        <dbReference type="PROSITE" id="PS50119"/>
    </source>
</evidence>
<evidence type="ECO:0000256" key="1">
    <source>
        <dbReference type="ARBA" id="ARBA00022723"/>
    </source>
</evidence>
<name>A0A4W3K0N3_CALMI</name>
<protein>
    <submittedName>
        <fullName evidence="7">Uncharacterized protein</fullName>
    </submittedName>
</protein>
<dbReference type="GeneTree" id="ENSGT01030000234583"/>
<reference evidence="7" key="5">
    <citation type="submission" date="2025-09" db="UniProtKB">
        <authorList>
            <consortium name="Ensembl"/>
        </authorList>
    </citation>
    <scope>IDENTIFICATION</scope>
</reference>
<dbReference type="OMA" id="CKNCINS"/>
<keyword evidence="2 4" id="KW-0863">Zinc-finger</keyword>
<evidence type="ECO:0000256" key="3">
    <source>
        <dbReference type="ARBA" id="ARBA00022833"/>
    </source>
</evidence>
<dbReference type="GO" id="GO:0008270">
    <property type="term" value="F:zinc ion binding"/>
    <property type="evidence" value="ECO:0007669"/>
    <property type="project" value="UniProtKB-KW"/>
</dbReference>
<proteinExistence type="predicted"/>
<dbReference type="SUPFAM" id="SSF57850">
    <property type="entry name" value="RING/U-box"/>
    <property type="match status" value="1"/>
</dbReference>
<dbReference type="InterPro" id="IPR013083">
    <property type="entry name" value="Znf_RING/FYVE/PHD"/>
</dbReference>
<keyword evidence="8" id="KW-1185">Reference proteome</keyword>
<evidence type="ECO:0000256" key="2">
    <source>
        <dbReference type="ARBA" id="ARBA00022771"/>
    </source>
</evidence>
<dbReference type="Proteomes" id="UP000314986">
    <property type="component" value="Unassembled WGS sequence"/>
</dbReference>
<dbReference type="SUPFAM" id="SSF57845">
    <property type="entry name" value="B-box zinc-binding domain"/>
    <property type="match status" value="1"/>
</dbReference>
<dbReference type="SMART" id="SM00184">
    <property type="entry name" value="RING"/>
    <property type="match status" value="1"/>
</dbReference>
<evidence type="ECO:0000259" key="5">
    <source>
        <dbReference type="PROSITE" id="PS50089"/>
    </source>
</evidence>
<dbReference type="PROSITE" id="PS50119">
    <property type="entry name" value="ZF_BBOX"/>
    <property type="match status" value="1"/>
</dbReference>
<dbReference type="Gene3D" id="4.10.830.40">
    <property type="match status" value="1"/>
</dbReference>
<sequence length="207" mass="22924">YQMQGLLLFSDMQMGKLTCAVCLGIYTDPVVLECKHSFCRACIEEFWSGAAPGTYSCPECRAETSERPGLEKNFKLASIVQKYLALQSSRGAGVLCSYCTQIGLLAVKSCLKCEASMCPRHLRHHTQSAVFRSHLLIDPTADVSLWKCSEHQELLRIYCKDDRVCICSLCALIGKHKNHNCGSISEGEKEEKQNMQVGALAAADVEH</sequence>
<accession>A0A4W3K0N3</accession>
<dbReference type="Gene3D" id="3.30.160.60">
    <property type="entry name" value="Classic Zinc Finger"/>
    <property type="match status" value="1"/>
</dbReference>
<dbReference type="InterPro" id="IPR001841">
    <property type="entry name" value="Znf_RING"/>
</dbReference>
<dbReference type="Gene3D" id="3.30.40.10">
    <property type="entry name" value="Zinc/RING finger domain, C3HC4 (zinc finger)"/>
    <property type="match status" value="1"/>
</dbReference>
<evidence type="ECO:0000313" key="8">
    <source>
        <dbReference type="Proteomes" id="UP000314986"/>
    </source>
</evidence>
<dbReference type="AlphaFoldDB" id="A0A4W3K0N3"/>
<dbReference type="InParanoid" id="A0A4W3K0N3"/>
<feature type="domain" description="B box-type" evidence="6">
    <location>
        <begin position="148"/>
        <end position="184"/>
    </location>
</feature>
<dbReference type="InterPro" id="IPR051051">
    <property type="entry name" value="E3_ubiq-ligase_TRIM/RNF"/>
</dbReference>
<organism evidence="7 8">
    <name type="scientific">Callorhinchus milii</name>
    <name type="common">Ghost shark</name>
    <dbReference type="NCBI Taxonomy" id="7868"/>
    <lineage>
        <taxon>Eukaryota</taxon>
        <taxon>Metazoa</taxon>
        <taxon>Chordata</taxon>
        <taxon>Craniata</taxon>
        <taxon>Vertebrata</taxon>
        <taxon>Chondrichthyes</taxon>
        <taxon>Holocephali</taxon>
        <taxon>Chimaeriformes</taxon>
        <taxon>Callorhinchidae</taxon>
        <taxon>Callorhinchus</taxon>
    </lineage>
</organism>
<evidence type="ECO:0000256" key="4">
    <source>
        <dbReference type="PROSITE-ProRule" id="PRU00024"/>
    </source>
</evidence>
<feature type="domain" description="RING-type" evidence="5">
    <location>
        <begin position="19"/>
        <end position="61"/>
    </location>
</feature>
<reference evidence="8" key="2">
    <citation type="journal article" date="2007" name="PLoS Biol.">
        <title>Survey sequencing and comparative analysis of the elephant shark (Callorhinchus milii) genome.</title>
        <authorList>
            <person name="Venkatesh B."/>
            <person name="Kirkness E.F."/>
            <person name="Loh Y.H."/>
            <person name="Halpern A.L."/>
            <person name="Lee A.P."/>
            <person name="Johnson J."/>
            <person name="Dandona N."/>
            <person name="Viswanathan L.D."/>
            <person name="Tay A."/>
            <person name="Venter J.C."/>
            <person name="Strausberg R.L."/>
            <person name="Brenner S."/>
        </authorList>
    </citation>
    <scope>NUCLEOTIDE SEQUENCE [LARGE SCALE GENOMIC DNA]</scope>
</reference>
<dbReference type="PANTHER" id="PTHR25465:SF31">
    <property type="entry name" value="RING-TYPE DOMAIN-CONTAINING PROTEIN"/>
    <property type="match status" value="1"/>
</dbReference>
<evidence type="ECO:0000313" key="7">
    <source>
        <dbReference type="Ensembl" id="ENSCMIP00000044098.1"/>
    </source>
</evidence>
<dbReference type="SMART" id="SM00336">
    <property type="entry name" value="BBOX"/>
    <property type="match status" value="1"/>
</dbReference>
<dbReference type="Ensembl" id="ENSCMIT00000044732.1">
    <property type="protein sequence ID" value="ENSCMIP00000044098.1"/>
    <property type="gene ID" value="ENSCMIG00000018274.1"/>
</dbReference>
<keyword evidence="3" id="KW-0862">Zinc</keyword>
<reference evidence="8" key="3">
    <citation type="journal article" date="2014" name="Nature">
        <title>Elephant shark genome provides unique insights into gnathostome evolution.</title>
        <authorList>
            <consortium name="International Elephant Shark Genome Sequencing Consortium"/>
            <person name="Venkatesh B."/>
            <person name="Lee A.P."/>
            <person name="Ravi V."/>
            <person name="Maurya A.K."/>
            <person name="Lian M.M."/>
            <person name="Swann J.B."/>
            <person name="Ohta Y."/>
            <person name="Flajnik M.F."/>
            <person name="Sutoh Y."/>
            <person name="Kasahara M."/>
            <person name="Hoon S."/>
            <person name="Gangu V."/>
            <person name="Roy S.W."/>
            <person name="Irimia M."/>
            <person name="Korzh V."/>
            <person name="Kondrychyn I."/>
            <person name="Lim Z.W."/>
            <person name="Tay B.H."/>
            <person name="Tohari S."/>
            <person name="Kong K.W."/>
            <person name="Ho S."/>
            <person name="Lorente-Galdos B."/>
            <person name="Quilez J."/>
            <person name="Marques-Bonet T."/>
            <person name="Raney B.J."/>
            <person name="Ingham P.W."/>
            <person name="Tay A."/>
            <person name="Hillier L.W."/>
            <person name="Minx P."/>
            <person name="Boehm T."/>
            <person name="Wilson R.K."/>
            <person name="Brenner S."/>
            <person name="Warren W.C."/>
        </authorList>
    </citation>
    <scope>NUCLEOTIDE SEQUENCE [LARGE SCALE GENOMIC DNA]</scope>
</reference>
<dbReference type="PANTHER" id="PTHR25465">
    <property type="entry name" value="B-BOX DOMAIN CONTAINING"/>
    <property type="match status" value="1"/>
</dbReference>
<dbReference type="PROSITE" id="PS00518">
    <property type="entry name" value="ZF_RING_1"/>
    <property type="match status" value="1"/>
</dbReference>
<dbReference type="Pfam" id="PF15227">
    <property type="entry name" value="zf-C3HC4_4"/>
    <property type="match status" value="1"/>
</dbReference>
<reference evidence="8" key="1">
    <citation type="journal article" date="2006" name="Science">
        <title>Ancient noncoding elements conserved in the human genome.</title>
        <authorList>
            <person name="Venkatesh B."/>
            <person name="Kirkness E.F."/>
            <person name="Loh Y.H."/>
            <person name="Halpern A.L."/>
            <person name="Lee A.P."/>
            <person name="Johnson J."/>
            <person name="Dandona N."/>
            <person name="Viswanathan L.D."/>
            <person name="Tay A."/>
            <person name="Venter J.C."/>
            <person name="Strausberg R.L."/>
            <person name="Brenner S."/>
        </authorList>
    </citation>
    <scope>NUCLEOTIDE SEQUENCE [LARGE SCALE GENOMIC DNA]</scope>
</reference>
<dbReference type="InterPro" id="IPR000315">
    <property type="entry name" value="Znf_B-box"/>
</dbReference>